<protein>
    <recommendedName>
        <fullName evidence="10">Cytochrome P450</fullName>
    </recommendedName>
</protein>
<evidence type="ECO:0000313" key="8">
    <source>
        <dbReference type="EMBL" id="CAD7633399.1"/>
    </source>
</evidence>
<dbReference type="EMBL" id="CAJPIZ010012672">
    <property type="protein sequence ID" value="CAG2113829.1"/>
    <property type="molecule type" value="Genomic_DNA"/>
</dbReference>
<dbReference type="Gene3D" id="1.10.630.10">
    <property type="entry name" value="Cytochrome P450"/>
    <property type="match status" value="1"/>
</dbReference>
<dbReference type="InterPro" id="IPR050705">
    <property type="entry name" value="Cytochrome_P450_3A"/>
</dbReference>
<dbReference type="PANTHER" id="PTHR24302">
    <property type="entry name" value="CYTOCHROME P450 FAMILY 3"/>
    <property type="match status" value="1"/>
</dbReference>
<dbReference type="GO" id="GO:0020037">
    <property type="term" value="F:heme binding"/>
    <property type="evidence" value="ECO:0007669"/>
    <property type="project" value="InterPro"/>
</dbReference>
<evidence type="ECO:0000256" key="5">
    <source>
        <dbReference type="ARBA" id="ARBA00023002"/>
    </source>
</evidence>
<evidence type="ECO:0000256" key="3">
    <source>
        <dbReference type="ARBA" id="ARBA00022617"/>
    </source>
</evidence>
<accession>A0A7R9Q5Y2</accession>
<reference evidence="8" key="1">
    <citation type="submission" date="2020-11" db="EMBL/GenBank/DDBJ databases">
        <authorList>
            <person name="Tran Van P."/>
        </authorList>
    </citation>
    <scope>NUCLEOTIDE SEQUENCE</scope>
</reference>
<keyword evidence="4" id="KW-0479">Metal-binding</keyword>
<comment type="cofactor">
    <cofactor evidence="1">
        <name>heme</name>
        <dbReference type="ChEBI" id="CHEBI:30413"/>
    </cofactor>
</comment>
<evidence type="ECO:0000256" key="4">
    <source>
        <dbReference type="ARBA" id="ARBA00022723"/>
    </source>
</evidence>
<dbReference type="InterPro" id="IPR036396">
    <property type="entry name" value="Cyt_P450_sf"/>
</dbReference>
<dbReference type="GO" id="GO:0008395">
    <property type="term" value="F:steroid hydroxylase activity"/>
    <property type="evidence" value="ECO:0007669"/>
    <property type="project" value="TreeGrafter"/>
</dbReference>
<dbReference type="SUPFAM" id="SSF48264">
    <property type="entry name" value="Cytochrome P450"/>
    <property type="match status" value="1"/>
</dbReference>
<dbReference type="OrthoDB" id="8251073at2759"/>
<evidence type="ECO:0000256" key="7">
    <source>
        <dbReference type="ARBA" id="ARBA00023033"/>
    </source>
</evidence>
<comment type="similarity">
    <text evidence="2">Belongs to the cytochrome P450 family.</text>
</comment>
<dbReference type="EMBL" id="OC867247">
    <property type="protein sequence ID" value="CAD7633399.1"/>
    <property type="molecule type" value="Genomic_DNA"/>
</dbReference>
<keyword evidence="6" id="KW-0408">Iron</keyword>
<evidence type="ECO:0000256" key="2">
    <source>
        <dbReference type="ARBA" id="ARBA00010617"/>
    </source>
</evidence>
<gene>
    <name evidence="8" type="ORF">OSB1V03_LOCUS13796</name>
</gene>
<dbReference type="GO" id="GO:0016705">
    <property type="term" value="F:oxidoreductase activity, acting on paired donors, with incorporation or reduction of molecular oxygen"/>
    <property type="evidence" value="ECO:0007669"/>
    <property type="project" value="InterPro"/>
</dbReference>
<evidence type="ECO:0008006" key="10">
    <source>
        <dbReference type="Google" id="ProtNLM"/>
    </source>
</evidence>
<keyword evidence="7" id="KW-0503">Monooxygenase</keyword>
<dbReference type="PRINTS" id="PR00464">
    <property type="entry name" value="EP450II"/>
</dbReference>
<keyword evidence="5" id="KW-0560">Oxidoreductase</keyword>
<keyword evidence="9" id="KW-1185">Reference proteome</keyword>
<dbReference type="GO" id="GO:0005506">
    <property type="term" value="F:iron ion binding"/>
    <property type="evidence" value="ECO:0007669"/>
    <property type="project" value="InterPro"/>
</dbReference>
<dbReference type="Pfam" id="PF00067">
    <property type="entry name" value="p450"/>
    <property type="match status" value="1"/>
</dbReference>
<name>A0A7R9Q5Y2_9ACAR</name>
<keyword evidence="3" id="KW-0349">Heme</keyword>
<sequence length="297" mass="34695">MFITVTISCVLIVSGIIAWYFKRREKMSLFKRLGIPGPEPNLITGNLMAFFGTPNVEFYSQLINRYGPIVGYYLGSKPMIITKHLGLIKEIQRSRDFEDRPRLVPGGINPSSKRCKMLGNLPVNEWRELRKKLNTGFTTTQLRQMVPLVQQKIDKFIDKLSDKESFEIDFYKYYQRLTLDIIGRTAFGVDTDVQYNRNDRFLIAVKQEFVKTANNFLVKLLLCFPEFYYIIQGFRKLIEYVKETIRLTSTSLLWTDCETTLMMRKSGQRVADDGKDLLQIMIDKGLSDEYRSNYFVQ</sequence>
<dbReference type="InterPro" id="IPR002402">
    <property type="entry name" value="Cyt_P450_E_grp-II"/>
</dbReference>
<dbReference type="Proteomes" id="UP000759131">
    <property type="component" value="Unassembled WGS sequence"/>
</dbReference>
<dbReference type="PANTHER" id="PTHR24302:SF15">
    <property type="entry name" value="FATTY-ACID PEROXYGENASE"/>
    <property type="match status" value="1"/>
</dbReference>
<organism evidence="8">
    <name type="scientific">Medioppia subpectinata</name>
    <dbReference type="NCBI Taxonomy" id="1979941"/>
    <lineage>
        <taxon>Eukaryota</taxon>
        <taxon>Metazoa</taxon>
        <taxon>Ecdysozoa</taxon>
        <taxon>Arthropoda</taxon>
        <taxon>Chelicerata</taxon>
        <taxon>Arachnida</taxon>
        <taxon>Acari</taxon>
        <taxon>Acariformes</taxon>
        <taxon>Sarcoptiformes</taxon>
        <taxon>Oribatida</taxon>
        <taxon>Brachypylina</taxon>
        <taxon>Oppioidea</taxon>
        <taxon>Oppiidae</taxon>
        <taxon>Medioppia</taxon>
    </lineage>
</organism>
<evidence type="ECO:0000313" key="9">
    <source>
        <dbReference type="Proteomes" id="UP000759131"/>
    </source>
</evidence>
<dbReference type="InterPro" id="IPR001128">
    <property type="entry name" value="Cyt_P450"/>
</dbReference>
<evidence type="ECO:0000256" key="6">
    <source>
        <dbReference type="ARBA" id="ARBA00023004"/>
    </source>
</evidence>
<proteinExistence type="inferred from homology"/>
<dbReference type="AlphaFoldDB" id="A0A7R9Q5Y2"/>
<evidence type="ECO:0000256" key="1">
    <source>
        <dbReference type="ARBA" id="ARBA00001971"/>
    </source>
</evidence>